<feature type="region of interest" description="Disordered" evidence="4">
    <location>
        <begin position="72"/>
        <end position="131"/>
    </location>
</feature>
<keyword evidence="3" id="KW-0175">Coiled coil</keyword>
<evidence type="ECO:0000256" key="2">
    <source>
        <dbReference type="ARBA" id="ARBA00022801"/>
    </source>
</evidence>
<evidence type="ECO:0000256" key="3">
    <source>
        <dbReference type="SAM" id="Coils"/>
    </source>
</evidence>
<feature type="compositionally biased region" description="Basic and acidic residues" evidence="4">
    <location>
        <begin position="72"/>
        <end position="81"/>
    </location>
</feature>
<feature type="region of interest" description="Disordered" evidence="4">
    <location>
        <begin position="1349"/>
        <end position="1385"/>
    </location>
</feature>
<dbReference type="InterPro" id="IPR043502">
    <property type="entry name" value="DNA/RNA_pol_sf"/>
</dbReference>
<dbReference type="SUPFAM" id="SSF53098">
    <property type="entry name" value="Ribonuclease H-like"/>
    <property type="match status" value="2"/>
</dbReference>
<dbReference type="PROSITE" id="PS50994">
    <property type="entry name" value="INTEGRASE"/>
    <property type="match status" value="2"/>
</dbReference>
<organism evidence="6">
    <name type="scientific">Tanacetum cinerariifolium</name>
    <name type="common">Dalmatian daisy</name>
    <name type="synonym">Chrysanthemum cinerariifolium</name>
    <dbReference type="NCBI Taxonomy" id="118510"/>
    <lineage>
        <taxon>Eukaryota</taxon>
        <taxon>Viridiplantae</taxon>
        <taxon>Streptophyta</taxon>
        <taxon>Embryophyta</taxon>
        <taxon>Tracheophyta</taxon>
        <taxon>Spermatophyta</taxon>
        <taxon>Magnoliopsida</taxon>
        <taxon>eudicotyledons</taxon>
        <taxon>Gunneridae</taxon>
        <taxon>Pentapetalae</taxon>
        <taxon>asterids</taxon>
        <taxon>campanulids</taxon>
        <taxon>Asterales</taxon>
        <taxon>Asteraceae</taxon>
        <taxon>Asteroideae</taxon>
        <taxon>Anthemideae</taxon>
        <taxon>Anthemidinae</taxon>
        <taxon>Tanacetum</taxon>
    </lineage>
</organism>
<evidence type="ECO:0000259" key="5">
    <source>
        <dbReference type="PROSITE" id="PS50994"/>
    </source>
</evidence>
<dbReference type="InterPro" id="IPR013103">
    <property type="entry name" value="RVT_2"/>
</dbReference>
<proteinExistence type="predicted"/>
<gene>
    <name evidence="6" type="ORF">Tci_035364</name>
</gene>
<feature type="compositionally biased region" description="Low complexity" evidence="4">
    <location>
        <begin position="1880"/>
        <end position="1894"/>
    </location>
</feature>
<dbReference type="Pfam" id="PF07727">
    <property type="entry name" value="RVT_2"/>
    <property type="match status" value="1"/>
</dbReference>
<feature type="domain" description="Integrase catalytic" evidence="5">
    <location>
        <begin position="440"/>
        <end position="586"/>
    </location>
</feature>
<feature type="compositionally biased region" description="Polar residues" evidence="4">
    <location>
        <begin position="1861"/>
        <end position="1870"/>
    </location>
</feature>
<accession>A0A6L2LNL1</accession>
<name>A0A6L2LNL1_TANCI</name>
<dbReference type="PANTHER" id="PTHR42648:SF18">
    <property type="entry name" value="RETROTRANSPOSON, UNCLASSIFIED-LIKE PROTEIN"/>
    <property type="match status" value="1"/>
</dbReference>
<keyword evidence="1" id="KW-0479">Metal-binding</keyword>
<feature type="compositionally biased region" description="Basic and acidic residues" evidence="4">
    <location>
        <begin position="188"/>
        <end position="197"/>
    </location>
</feature>
<dbReference type="GO" id="GO:0015074">
    <property type="term" value="P:DNA integration"/>
    <property type="evidence" value="ECO:0007669"/>
    <property type="project" value="InterPro"/>
</dbReference>
<feature type="region of interest" description="Disordered" evidence="4">
    <location>
        <begin position="151"/>
        <end position="198"/>
    </location>
</feature>
<feature type="coiled-coil region" evidence="3">
    <location>
        <begin position="1122"/>
        <end position="1149"/>
    </location>
</feature>
<reference evidence="6" key="1">
    <citation type="journal article" date="2019" name="Sci. Rep.">
        <title>Draft genome of Tanacetum cinerariifolium, the natural source of mosquito coil.</title>
        <authorList>
            <person name="Yamashiro T."/>
            <person name="Shiraishi A."/>
            <person name="Satake H."/>
            <person name="Nakayama K."/>
        </authorList>
    </citation>
    <scope>NUCLEOTIDE SEQUENCE</scope>
</reference>
<feature type="compositionally biased region" description="Basic residues" evidence="4">
    <location>
        <begin position="1360"/>
        <end position="1369"/>
    </location>
</feature>
<dbReference type="InterPro" id="IPR001584">
    <property type="entry name" value="Integrase_cat-core"/>
</dbReference>
<evidence type="ECO:0000256" key="4">
    <source>
        <dbReference type="SAM" id="MobiDB-lite"/>
    </source>
</evidence>
<evidence type="ECO:0000256" key="1">
    <source>
        <dbReference type="ARBA" id="ARBA00022723"/>
    </source>
</evidence>
<dbReference type="GO" id="GO:0003676">
    <property type="term" value="F:nucleic acid binding"/>
    <property type="evidence" value="ECO:0007669"/>
    <property type="project" value="InterPro"/>
</dbReference>
<dbReference type="InterPro" id="IPR012337">
    <property type="entry name" value="RNaseH-like_sf"/>
</dbReference>
<comment type="caution">
    <text evidence="6">The sequence shown here is derived from an EMBL/GenBank/DDBJ whole genome shotgun (WGS) entry which is preliminary data.</text>
</comment>
<dbReference type="Pfam" id="PF00665">
    <property type="entry name" value="rve"/>
    <property type="match status" value="2"/>
</dbReference>
<dbReference type="PANTHER" id="PTHR42648">
    <property type="entry name" value="TRANSPOSASE, PUTATIVE-RELATED"/>
    <property type="match status" value="1"/>
</dbReference>
<dbReference type="GO" id="GO:0016787">
    <property type="term" value="F:hydrolase activity"/>
    <property type="evidence" value="ECO:0007669"/>
    <property type="project" value="UniProtKB-KW"/>
</dbReference>
<dbReference type="InterPro" id="IPR036397">
    <property type="entry name" value="RNaseH_sf"/>
</dbReference>
<dbReference type="EMBL" id="BKCJ010004837">
    <property type="protein sequence ID" value="GEU63386.1"/>
    <property type="molecule type" value="Genomic_DNA"/>
</dbReference>
<dbReference type="InterPro" id="IPR039537">
    <property type="entry name" value="Retrotran_Ty1/copia-like"/>
</dbReference>
<feature type="region of interest" description="Disordered" evidence="4">
    <location>
        <begin position="258"/>
        <end position="277"/>
    </location>
</feature>
<feature type="compositionally biased region" description="Polar residues" evidence="4">
    <location>
        <begin position="115"/>
        <end position="131"/>
    </location>
</feature>
<keyword evidence="2" id="KW-0378">Hydrolase</keyword>
<evidence type="ECO:0000313" key="6">
    <source>
        <dbReference type="EMBL" id="GEU63386.1"/>
    </source>
</evidence>
<feature type="domain" description="Integrase catalytic" evidence="5">
    <location>
        <begin position="1560"/>
        <end position="1733"/>
    </location>
</feature>
<feature type="region of interest" description="Disordered" evidence="4">
    <location>
        <begin position="1861"/>
        <end position="1894"/>
    </location>
</feature>
<dbReference type="Pfam" id="PF25597">
    <property type="entry name" value="SH3_retrovirus"/>
    <property type="match status" value="1"/>
</dbReference>
<dbReference type="SUPFAM" id="SSF56672">
    <property type="entry name" value="DNA/RNA polymerases"/>
    <property type="match status" value="1"/>
</dbReference>
<dbReference type="GO" id="GO:0046872">
    <property type="term" value="F:metal ion binding"/>
    <property type="evidence" value="ECO:0007669"/>
    <property type="project" value="UniProtKB-KW"/>
</dbReference>
<sequence length="2187" mass="247700">MLYSIAKSEQYNLALFIAKQMDFVTKQPQLILPYGMLLTRLFKYVMSKSLELSNDCYVLCDRVMYSLTAQEERKTRKDYGTRRGRSSTSSSSAFGQPSSYHPIDDDNDGNNEGNSHASTHSPTRFVNSTKPITVSQPPVFIKKDVNSDINGLSSTRVDNTKTRRPQPRSNTKHDRVSSTSKSSRSKNKQAEVEEHHRNLLFSKNNKHISSVCNNIKIDSQDVISKVVCAMCKQCLIFVDHDVCLRNYVNGKKSRGKKQMAKVSVEENQRKYQPTVTKPKKTVDQEGKLVAFSESESQSDCSNGDNACASNAMEPKIKRFRNDHVAAILGFGNLQWGNILITRVYFVEGLGHNLFSVGQFCDSDLEVAFRRNACFVRNLKGVDLLKGDRSTNLYTINLHEMASSSPICLMARASSTKSWLWHQRNIFVLPVIKEKEKRASHPPKPVPNSRQRLHLLHMDLCRPMRIASINGKRYVLVIVDDYSRYMWVHFLRSKYEAPEVIITFLKRITVLLQSPVIIIRTDNGTEFKNQVLKEYFDTVGISRQMSFVRTPQQNGVVERQNWTLVEAARTILIFSRALLFLWAEAIATARKPDISFLHVFGALCYPKNDREDIRKLGAKAGSENRPPMLNKENYVTWSSRLLRYAKSSPNGKLIHNSIINGPYVRQMIPEPGDPNSEVPVNETFYVQTDDELTEKELKQIEADDQAFQTILLGLPEDIYAAVDSCKTAQEIWLRVQRMMKEWSRHVTIVHQTKDLHTADYTQLYDFLKYNQNEVNDLRVERLAKTQDPLALMATSNNPYTFSVLHQDQPSPSTYMQQPMPNPKDITDPTTAMNMTLALMVKAFNLNYSALTNNNQRISSNPRNRQIAQPGMNMGQDRQMQMVGGNGGNQFRQYDSVHNTGVQNVGNQNGLIVVLEIANQNSNGNGNLVAIRAEGNATGHNGNQIRCYNCRGLVHFSRNCTVRPRRRDDAYLQTQLLIAQKEEAGIQLQAEEFDFMAAAADLDEIEEVNANCILMANLQQASTSGTQTDKAPVYDSDGSAEVHNCDNCYDNEIFNMFTQEEQYTELLEPIPEPHQVPQNDNNVISESLYNGKVLLEKHDPPVVHDSKETLQLAQEKAAKFVRDFKSLAKEADESLAKHKALELEIERLLRAVVSQDIMSVVQNNSIGDTLNLQTQLERTKERFENCIIKKENEYGKLWNDCVNTKFAKQSILGKPPSSSETKLYAVTPIPKSTVFPKVGETHALSNSVTSNSIPPPQESKVVKNDKVITPGMFRINPLKTSREEKYVPNKVRVSVRTTPMTISRPPVITKKNVKSKVVCAMCKQCLISVNHDACLLNYVDDMNFRGKNQKENVSINENQKKQNPKVKKPKKVGSIERLASPKPSNHRSFLRWSPTGRLFDLKGKIIASSRSESQSACSKGDNACTSNPLEPTIKRFPNSTFSLAGYPYMFMFLGTVRFGNDHIAVILGFGDLQWGNILITRVYFIKGLGHNLFSVGQFCDSDLEVAFRRNECFVRNLEGVNLLSVNRTTNLYTINLHEMASASPIYLLARASSTKKKQKRSHPPKPILNSRQRLHLLHMDLCGSMRIESINGKRYVLVIVNDYSRYTWVQFLRSTDEAPEVIKTFMKRITVLLQSPVIIIITDNGTKFKNQVLKEHFDSVGISYQVSFVRTPQQNRVVERRNRTLVEAARIILIFSRAPLFLWAEAIATACFTQNRSIIHRRFNKTPYELINGRKSDISFLHVFGALCYPKNDREDIGKLGAKGDIGFFIGYSVDSCAYRVYNRRTKKIMKSTNVTFDELLAMAFEQSSSKPGLQSMTYGQISSGLDLTYAPSTITTQQPTEGELDLLFEAMYDDYIGGHPSASSRTVSAAQAPQDVDRLKTQQQHAQQQGNQPLLQTESVAENVSNAMFDENTFVNPFATPSTSAAESSSSQIFLAYAAHKSFTVFQMDVKTAFLHCSLKEDVYMCQPEGFVDADHPSHVYKLKKAIYGLKQAPKAWYDDLLMFLLHNHIFKGTIDPTLFIRRFNDDILVPLQNVDDGEMTFFLGLQVNQSPGGIFINQSIYVLDILQKYGMKSCDPIGTPMEIKDKIDLDQNETPVDATKYRSMIDSLKYLTSNRPDIVHATCLCARYQAKPTEKHIKEVKRIFRYIRGTVNTGLWYTKDSGFELTGFSDADYARCKDTFKSTFDGA</sequence>
<dbReference type="InterPro" id="IPR057670">
    <property type="entry name" value="SH3_retrovirus"/>
</dbReference>
<protein>
    <submittedName>
        <fullName evidence="6">Retrovirus-related Pol polyprotein from transposon TNT 1-94</fullName>
    </submittedName>
</protein>
<dbReference type="Gene3D" id="3.30.420.10">
    <property type="entry name" value="Ribonuclease H-like superfamily/Ribonuclease H"/>
    <property type="match status" value="2"/>
</dbReference>